<dbReference type="SUPFAM" id="SSF117281">
    <property type="entry name" value="Kelch motif"/>
    <property type="match status" value="1"/>
</dbReference>
<keyword evidence="2" id="KW-0677">Repeat</keyword>
<dbReference type="InterPro" id="IPR011333">
    <property type="entry name" value="SKP1/BTB/POZ_sf"/>
</dbReference>
<dbReference type="InterPro" id="IPR011705">
    <property type="entry name" value="BACK"/>
</dbReference>
<dbReference type="SMART" id="SM00875">
    <property type="entry name" value="BACK"/>
    <property type="match status" value="1"/>
</dbReference>
<dbReference type="PROSITE" id="PS50097">
    <property type="entry name" value="BTB"/>
    <property type="match status" value="1"/>
</dbReference>
<dbReference type="Pfam" id="PF00651">
    <property type="entry name" value="BTB"/>
    <property type="match status" value="1"/>
</dbReference>
<dbReference type="Gene3D" id="1.25.40.420">
    <property type="match status" value="1"/>
</dbReference>
<evidence type="ECO:0000313" key="4">
    <source>
        <dbReference type="EMBL" id="EEN51289.1"/>
    </source>
</evidence>
<dbReference type="Gene3D" id="3.30.710.10">
    <property type="entry name" value="Potassium Channel Kv1.1, Chain A"/>
    <property type="match status" value="1"/>
</dbReference>
<sequence>MDCYDLEVEAWIKPPTGPATPIVEPSSHRYGGRARRKLCVHALDIKTQSWTHLELRVDTADSTREPSHVFVIAVGDTFYFFSAELVLFGGELYDPTMYAYDANKKTLRTDVEEELGFAGHFLRTSRNRLYADGRSTRCCRRSKFAESSLRVVQLHEVGTVIFSKVLDFVYTGKIHIGKDDVQDILQAAHMLQIDKIPRYCWKFIQKNLSTSNCVNVMRLADMYHFNDLKTKGRDVAVKQFLEVVQSEEFLTLTTEELIDLLADEDLQITNEDDVVNSVIRWLDHDAQGRKASIPTTLQQIHLSCVKVSALEKLESNPVVRECHECLAKITAVKEEHLSGVRSEDADRDEHRNRNGISDQLAIIVGGWKEVKQWVYSENLAPHISLQRHPDHYQLLE</sequence>
<dbReference type="PANTHER" id="PTHR24412">
    <property type="entry name" value="KELCH PROTEIN"/>
    <property type="match status" value="1"/>
</dbReference>
<evidence type="ECO:0000256" key="1">
    <source>
        <dbReference type="ARBA" id="ARBA00022441"/>
    </source>
</evidence>
<feature type="domain" description="BTB" evidence="3">
    <location>
        <begin position="109"/>
        <end position="178"/>
    </location>
</feature>
<proteinExistence type="predicted"/>
<reference evidence="4" key="1">
    <citation type="journal article" date="2008" name="Nature">
        <title>The amphioxus genome and the evolution of the chordate karyotype.</title>
        <authorList>
            <consortium name="US DOE Joint Genome Institute (JGI-PGF)"/>
            <person name="Putnam N.H."/>
            <person name="Butts T."/>
            <person name="Ferrier D.E.K."/>
            <person name="Furlong R.F."/>
            <person name="Hellsten U."/>
            <person name="Kawashima T."/>
            <person name="Robinson-Rechavi M."/>
            <person name="Shoguchi E."/>
            <person name="Terry A."/>
            <person name="Yu J.-K."/>
            <person name="Benito-Gutierrez E.L."/>
            <person name="Dubchak I."/>
            <person name="Garcia-Fernandez J."/>
            <person name="Gibson-Brown J.J."/>
            <person name="Grigoriev I.V."/>
            <person name="Horton A.C."/>
            <person name="de Jong P.J."/>
            <person name="Jurka J."/>
            <person name="Kapitonov V.V."/>
            <person name="Kohara Y."/>
            <person name="Kuroki Y."/>
            <person name="Lindquist E."/>
            <person name="Lucas S."/>
            <person name="Osoegawa K."/>
            <person name="Pennacchio L.A."/>
            <person name="Salamov A.A."/>
            <person name="Satou Y."/>
            <person name="Sauka-Spengler T."/>
            <person name="Schmutz J."/>
            <person name="Shin-I T."/>
            <person name="Toyoda A."/>
            <person name="Bronner-Fraser M."/>
            <person name="Fujiyama A."/>
            <person name="Holland L.Z."/>
            <person name="Holland P.W.H."/>
            <person name="Satoh N."/>
            <person name="Rokhsar D.S."/>
        </authorList>
    </citation>
    <scope>NUCLEOTIDE SEQUENCE [LARGE SCALE GENOMIC DNA]</scope>
    <source>
        <strain evidence="4">S238N-H82</strain>
        <tissue evidence="4">Testes</tissue>
    </source>
</reference>
<dbReference type="PANTHER" id="PTHR24412:SF272">
    <property type="entry name" value="KELCH-LIKE PROTEIN DIABLO"/>
    <property type="match status" value="1"/>
</dbReference>
<dbReference type="FunFam" id="1.25.40.420:FF:000001">
    <property type="entry name" value="Kelch-like family member 12"/>
    <property type="match status" value="1"/>
</dbReference>
<name>C3Z7X5_BRAFL</name>
<dbReference type="EMBL" id="GG666592">
    <property type="protein sequence ID" value="EEN51289.1"/>
    <property type="molecule type" value="Genomic_DNA"/>
</dbReference>
<dbReference type="InParanoid" id="C3Z7X5"/>
<organism>
    <name type="scientific">Branchiostoma floridae</name>
    <name type="common">Florida lancelet</name>
    <name type="synonym">Amphioxus</name>
    <dbReference type="NCBI Taxonomy" id="7739"/>
    <lineage>
        <taxon>Eukaryota</taxon>
        <taxon>Metazoa</taxon>
        <taxon>Chordata</taxon>
        <taxon>Cephalochordata</taxon>
        <taxon>Leptocardii</taxon>
        <taxon>Amphioxiformes</taxon>
        <taxon>Branchiostomatidae</taxon>
        <taxon>Branchiostoma</taxon>
    </lineage>
</organism>
<protein>
    <recommendedName>
        <fullName evidence="3">BTB domain-containing protein</fullName>
    </recommendedName>
</protein>
<gene>
    <name evidence="4" type="ORF">BRAFLDRAFT_96814</name>
</gene>
<dbReference type="AlphaFoldDB" id="C3Z7X5"/>
<keyword evidence="1" id="KW-0880">Kelch repeat</keyword>
<accession>C3Z7X5</accession>
<dbReference type="InterPro" id="IPR015915">
    <property type="entry name" value="Kelch-typ_b-propeller"/>
</dbReference>
<dbReference type="InterPro" id="IPR000210">
    <property type="entry name" value="BTB/POZ_dom"/>
</dbReference>
<evidence type="ECO:0000256" key="2">
    <source>
        <dbReference type="ARBA" id="ARBA00022737"/>
    </source>
</evidence>
<dbReference type="Pfam" id="PF07707">
    <property type="entry name" value="BACK"/>
    <property type="match status" value="1"/>
</dbReference>
<dbReference type="SUPFAM" id="SSF54695">
    <property type="entry name" value="POZ domain"/>
    <property type="match status" value="1"/>
</dbReference>
<dbReference type="eggNOG" id="KOG4441">
    <property type="taxonomic scope" value="Eukaryota"/>
</dbReference>
<evidence type="ECO:0000259" key="3">
    <source>
        <dbReference type="PROSITE" id="PS50097"/>
    </source>
</evidence>
<dbReference type="SMART" id="SM00225">
    <property type="entry name" value="BTB"/>
    <property type="match status" value="1"/>
</dbReference>